<dbReference type="InterPro" id="IPR050546">
    <property type="entry name" value="Glycosyl_Hydrlase_16"/>
</dbReference>
<feature type="region of interest" description="Disordered" evidence="2">
    <location>
        <begin position="29"/>
        <end position="87"/>
    </location>
</feature>
<comment type="similarity">
    <text evidence="1">Belongs to the glycosyl hydrolase 16 family.</text>
</comment>
<sequence>MIRSAAELLQVLAAVAGAGFLAVSAGVHITSSEERPRRPARPAPPAARPSRPAPPPAVDPASPPAPRGRTWTWSDEFDGTGPPAPGKWAIVTGDRGGWGGHGLVSYDAAHLGRDGRGHLVITADHQTADTTCWYGPCSYGSGRIRSVTPVRYGRVAARIRFPTGAGVFPAFWLQTNGSELRGPRYGEIDIGEIFGARPRQVFSAAHHLDRVASHSTTLPGRVDRGFHTYAVDWTPARITWTIDGRPYGHLDRYKGWPFDQPLTIIVNLQIGGAWQGSPPPSTRFPARMTIDWIRALGTR</sequence>
<dbReference type="PANTHER" id="PTHR10963:SF55">
    <property type="entry name" value="GLYCOSIDE HYDROLASE FAMILY 16 PROTEIN"/>
    <property type="match status" value="1"/>
</dbReference>
<proteinExistence type="inferred from homology"/>
<gene>
    <name evidence="4" type="ORF">GCM10010468_33700</name>
</gene>
<evidence type="ECO:0000313" key="4">
    <source>
        <dbReference type="EMBL" id="GAA3213576.1"/>
    </source>
</evidence>
<dbReference type="EMBL" id="BAAAUV010000007">
    <property type="protein sequence ID" value="GAA3213576.1"/>
    <property type="molecule type" value="Genomic_DNA"/>
</dbReference>
<organism evidence="4 5">
    <name type="scientific">Actinocorallia longicatena</name>
    <dbReference type="NCBI Taxonomy" id="111803"/>
    <lineage>
        <taxon>Bacteria</taxon>
        <taxon>Bacillati</taxon>
        <taxon>Actinomycetota</taxon>
        <taxon>Actinomycetes</taxon>
        <taxon>Streptosporangiales</taxon>
        <taxon>Thermomonosporaceae</taxon>
        <taxon>Actinocorallia</taxon>
    </lineage>
</organism>
<dbReference type="RefSeq" id="WP_344829068.1">
    <property type="nucleotide sequence ID" value="NZ_BAAAUV010000007.1"/>
</dbReference>
<reference evidence="5" key="1">
    <citation type="journal article" date="2019" name="Int. J. Syst. Evol. Microbiol.">
        <title>The Global Catalogue of Microorganisms (GCM) 10K type strain sequencing project: providing services to taxonomists for standard genome sequencing and annotation.</title>
        <authorList>
            <consortium name="The Broad Institute Genomics Platform"/>
            <consortium name="The Broad Institute Genome Sequencing Center for Infectious Disease"/>
            <person name="Wu L."/>
            <person name="Ma J."/>
        </authorList>
    </citation>
    <scope>NUCLEOTIDE SEQUENCE [LARGE SCALE GENOMIC DNA]</scope>
    <source>
        <strain evidence="5">JCM 9377</strain>
    </source>
</reference>
<evidence type="ECO:0000313" key="5">
    <source>
        <dbReference type="Proteomes" id="UP001501237"/>
    </source>
</evidence>
<comment type="caution">
    <text evidence="4">The sequence shown here is derived from an EMBL/GenBank/DDBJ whole genome shotgun (WGS) entry which is preliminary data.</text>
</comment>
<dbReference type="InterPro" id="IPR013320">
    <property type="entry name" value="ConA-like_dom_sf"/>
</dbReference>
<evidence type="ECO:0000256" key="2">
    <source>
        <dbReference type="SAM" id="MobiDB-lite"/>
    </source>
</evidence>
<dbReference type="InterPro" id="IPR000757">
    <property type="entry name" value="Beta-glucanase-like"/>
</dbReference>
<feature type="compositionally biased region" description="Pro residues" evidence="2">
    <location>
        <begin position="41"/>
        <end position="66"/>
    </location>
</feature>
<dbReference type="PROSITE" id="PS51762">
    <property type="entry name" value="GH16_2"/>
    <property type="match status" value="1"/>
</dbReference>
<keyword evidence="5" id="KW-1185">Reference proteome</keyword>
<dbReference type="SUPFAM" id="SSF49899">
    <property type="entry name" value="Concanavalin A-like lectins/glucanases"/>
    <property type="match status" value="1"/>
</dbReference>
<protein>
    <recommendedName>
        <fullName evidence="3">GH16 domain-containing protein</fullName>
    </recommendedName>
</protein>
<name>A0ABP6QAF0_9ACTN</name>
<dbReference type="Proteomes" id="UP001501237">
    <property type="component" value="Unassembled WGS sequence"/>
</dbReference>
<evidence type="ECO:0000259" key="3">
    <source>
        <dbReference type="PROSITE" id="PS51762"/>
    </source>
</evidence>
<accession>A0ABP6QAF0</accession>
<evidence type="ECO:0000256" key="1">
    <source>
        <dbReference type="ARBA" id="ARBA00006865"/>
    </source>
</evidence>
<dbReference type="Gene3D" id="2.60.120.200">
    <property type="match status" value="1"/>
</dbReference>
<feature type="domain" description="GH16" evidence="3">
    <location>
        <begin position="58"/>
        <end position="299"/>
    </location>
</feature>
<dbReference type="Pfam" id="PF00722">
    <property type="entry name" value="Glyco_hydro_16"/>
    <property type="match status" value="1"/>
</dbReference>
<dbReference type="PANTHER" id="PTHR10963">
    <property type="entry name" value="GLYCOSYL HYDROLASE-RELATED"/>
    <property type="match status" value="1"/>
</dbReference>
<dbReference type="CDD" id="cd08023">
    <property type="entry name" value="GH16_laminarinase_like"/>
    <property type="match status" value="1"/>
</dbReference>